<dbReference type="EMBL" id="CP163443">
    <property type="protein sequence ID" value="XDQ56995.1"/>
    <property type="molecule type" value="Genomic_DNA"/>
</dbReference>
<dbReference type="CDD" id="cd08417">
    <property type="entry name" value="PBP2_Nitroaromatics_like"/>
    <property type="match status" value="1"/>
</dbReference>
<dbReference type="PROSITE" id="PS50931">
    <property type="entry name" value="HTH_LYSR"/>
    <property type="match status" value="1"/>
</dbReference>
<dbReference type="InterPro" id="IPR050389">
    <property type="entry name" value="LysR-type_TF"/>
</dbReference>
<evidence type="ECO:0000256" key="4">
    <source>
        <dbReference type="ARBA" id="ARBA00023163"/>
    </source>
</evidence>
<accession>A0AB39RQC6</accession>
<dbReference type="Gene3D" id="3.40.190.10">
    <property type="entry name" value="Periplasmic binding protein-like II"/>
    <property type="match status" value="2"/>
</dbReference>
<keyword evidence="4" id="KW-0804">Transcription</keyword>
<organism evidence="6">
    <name type="scientific">Streptomyces sp. R41</name>
    <dbReference type="NCBI Taxonomy" id="3238632"/>
    <lineage>
        <taxon>Bacteria</taxon>
        <taxon>Bacillati</taxon>
        <taxon>Actinomycetota</taxon>
        <taxon>Actinomycetes</taxon>
        <taxon>Kitasatosporales</taxon>
        <taxon>Streptomycetaceae</taxon>
        <taxon>Streptomyces</taxon>
    </lineage>
</organism>
<dbReference type="Gene3D" id="1.10.10.10">
    <property type="entry name" value="Winged helix-like DNA-binding domain superfamily/Winged helix DNA-binding domain"/>
    <property type="match status" value="1"/>
</dbReference>
<dbReference type="PANTHER" id="PTHR30118">
    <property type="entry name" value="HTH-TYPE TRANSCRIPTIONAL REGULATOR LEUO-RELATED"/>
    <property type="match status" value="1"/>
</dbReference>
<evidence type="ECO:0000259" key="5">
    <source>
        <dbReference type="PROSITE" id="PS50931"/>
    </source>
</evidence>
<dbReference type="InterPro" id="IPR005119">
    <property type="entry name" value="LysR_subst-bd"/>
</dbReference>
<name>A0AB39RQC6_9ACTN</name>
<feature type="domain" description="HTH lysR-type" evidence="5">
    <location>
        <begin position="6"/>
        <end position="63"/>
    </location>
</feature>
<protein>
    <submittedName>
        <fullName evidence="6">LysR family transcriptional regulator</fullName>
    </submittedName>
</protein>
<keyword evidence="2" id="KW-0805">Transcription regulation</keyword>
<proteinExistence type="inferred from homology"/>
<evidence type="ECO:0000313" key="6">
    <source>
        <dbReference type="EMBL" id="XDQ56995.1"/>
    </source>
</evidence>
<dbReference type="InterPro" id="IPR036388">
    <property type="entry name" value="WH-like_DNA-bd_sf"/>
</dbReference>
<dbReference type="GO" id="GO:0003700">
    <property type="term" value="F:DNA-binding transcription factor activity"/>
    <property type="evidence" value="ECO:0007669"/>
    <property type="project" value="InterPro"/>
</dbReference>
<dbReference type="Pfam" id="PF03466">
    <property type="entry name" value="LysR_substrate"/>
    <property type="match status" value="1"/>
</dbReference>
<dbReference type="Pfam" id="PF00126">
    <property type="entry name" value="HTH_1"/>
    <property type="match status" value="1"/>
</dbReference>
<dbReference type="RefSeq" id="WP_369250066.1">
    <property type="nucleotide sequence ID" value="NZ_CP163443.1"/>
</dbReference>
<dbReference type="InterPro" id="IPR000847">
    <property type="entry name" value="LysR_HTH_N"/>
</dbReference>
<comment type="similarity">
    <text evidence="1">Belongs to the LysR transcriptional regulatory family.</text>
</comment>
<evidence type="ECO:0000256" key="1">
    <source>
        <dbReference type="ARBA" id="ARBA00009437"/>
    </source>
</evidence>
<dbReference type="SUPFAM" id="SSF53850">
    <property type="entry name" value="Periplasmic binding protein-like II"/>
    <property type="match status" value="1"/>
</dbReference>
<evidence type="ECO:0000256" key="2">
    <source>
        <dbReference type="ARBA" id="ARBA00023015"/>
    </source>
</evidence>
<dbReference type="SUPFAM" id="SSF46785">
    <property type="entry name" value="Winged helix' DNA-binding domain"/>
    <property type="match status" value="1"/>
</dbReference>
<dbReference type="AlphaFoldDB" id="A0AB39RQC6"/>
<keyword evidence="3" id="KW-0238">DNA-binding</keyword>
<dbReference type="InterPro" id="IPR036390">
    <property type="entry name" value="WH_DNA-bd_sf"/>
</dbReference>
<dbReference type="PANTHER" id="PTHR30118:SF15">
    <property type="entry name" value="TRANSCRIPTIONAL REGULATORY PROTEIN"/>
    <property type="match status" value="1"/>
</dbReference>
<reference evidence="6" key="1">
    <citation type="submission" date="2024-07" db="EMBL/GenBank/DDBJ databases">
        <authorList>
            <person name="Yu S.T."/>
        </authorList>
    </citation>
    <scope>NUCLEOTIDE SEQUENCE</scope>
    <source>
        <strain evidence="6">R41</strain>
    </source>
</reference>
<evidence type="ECO:0000256" key="3">
    <source>
        <dbReference type="ARBA" id="ARBA00023125"/>
    </source>
</evidence>
<gene>
    <name evidence="6" type="ORF">AB5J53_37590</name>
</gene>
<dbReference type="InterPro" id="IPR037402">
    <property type="entry name" value="YidZ_PBP2"/>
</dbReference>
<dbReference type="PRINTS" id="PR00039">
    <property type="entry name" value="HTHLYSR"/>
</dbReference>
<dbReference type="GO" id="GO:0003677">
    <property type="term" value="F:DNA binding"/>
    <property type="evidence" value="ECO:0007669"/>
    <property type="project" value="UniProtKB-KW"/>
</dbReference>
<sequence length="319" mass="35181">MNLASLDLNLVVALRALLEERNVTRAGKRIGLSQPAMSAALARLRRHFDDDLLSRVGGHYELTALGQVLLDRTSTACDLLERLFTSQADFDPATESREFTIVASDYAVAVFGAELARSLHREAPGIRLRFTQTPTGIVEAAGTLLSTTDGLLMPHGIISDFPATELYQDQWVYLVADDNPEVGDHLTRDDLARLPWVTYQRTYDAPAVRQLGMLGIEPRVEVSVDSFQVLPFMVAGTRRITLIQELLAERLRGLAPVRIMRAPYAAVPLQEALWWHPVHTHDAAHIWLRETAARVAASVNGQVIHGADEGDPAVRSPEG</sequence>